<dbReference type="AlphaFoldDB" id="A0A5C6W7Y0"/>
<organism evidence="1 2">
    <name type="scientific">Metabacillus litoralis</name>
    <dbReference type="NCBI Taxonomy" id="152268"/>
    <lineage>
        <taxon>Bacteria</taxon>
        <taxon>Bacillati</taxon>
        <taxon>Bacillota</taxon>
        <taxon>Bacilli</taxon>
        <taxon>Bacillales</taxon>
        <taxon>Bacillaceae</taxon>
        <taxon>Metabacillus</taxon>
    </lineage>
</organism>
<reference evidence="1 2" key="1">
    <citation type="journal article" date="2005" name="Int. J. Syst. Evol. Microbiol.">
        <title>Bacillus litoralis sp. nov., isolated from a tidal flat of the Yellow Sea in Korea.</title>
        <authorList>
            <person name="Yoon J.H."/>
            <person name="Oh T.K."/>
        </authorList>
    </citation>
    <scope>NUCLEOTIDE SEQUENCE [LARGE SCALE GENOMIC DNA]</scope>
    <source>
        <strain evidence="1 2">SW-211</strain>
    </source>
</reference>
<gene>
    <name evidence="1" type="ORF">FS935_02345</name>
</gene>
<protein>
    <submittedName>
        <fullName evidence="1">Uncharacterized protein</fullName>
    </submittedName>
</protein>
<comment type="caution">
    <text evidence="1">The sequence shown here is derived from an EMBL/GenBank/DDBJ whole genome shotgun (WGS) entry which is preliminary data.</text>
</comment>
<dbReference type="EMBL" id="VOQF01000001">
    <property type="protein sequence ID" value="TXC93055.1"/>
    <property type="molecule type" value="Genomic_DNA"/>
</dbReference>
<evidence type="ECO:0000313" key="2">
    <source>
        <dbReference type="Proteomes" id="UP000321363"/>
    </source>
</evidence>
<proteinExistence type="predicted"/>
<name>A0A5C6W7Y0_9BACI</name>
<evidence type="ECO:0000313" key="1">
    <source>
        <dbReference type="EMBL" id="TXC93055.1"/>
    </source>
</evidence>
<dbReference type="RefSeq" id="WP_146945916.1">
    <property type="nucleotide sequence ID" value="NZ_VOQF01000001.1"/>
</dbReference>
<dbReference type="Proteomes" id="UP000321363">
    <property type="component" value="Unassembled WGS sequence"/>
</dbReference>
<sequence>MKTLFIVLIIIYVLLTLLNKSKEKRKLFQVYSIKNFSQLNHHDSVDRESLIHKVNEFFKGNQYQMDDQLNDKIGDDSDE</sequence>
<accession>A0A5C6W7Y0</accession>
<keyword evidence="2" id="KW-1185">Reference proteome</keyword>